<evidence type="ECO:0008006" key="4">
    <source>
        <dbReference type="Google" id="ProtNLM"/>
    </source>
</evidence>
<name>A0A916YCC8_9HYPH</name>
<keyword evidence="3" id="KW-1185">Reference proteome</keyword>
<reference evidence="2" key="2">
    <citation type="submission" date="2020-09" db="EMBL/GenBank/DDBJ databases">
        <authorList>
            <person name="Sun Q."/>
            <person name="Zhou Y."/>
        </authorList>
    </citation>
    <scope>NUCLEOTIDE SEQUENCE</scope>
    <source>
        <strain evidence="2">CGMCC 1.15493</strain>
    </source>
</reference>
<evidence type="ECO:0000313" key="2">
    <source>
        <dbReference type="EMBL" id="GGD39895.1"/>
    </source>
</evidence>
<sequence length="162" mass="17604">MGVRVWAALAAVLALCGCTTTEEANVAMRADWIGRSSDDFFSAYGPPYQRYDRQDGGTIYSWRGGETERFVPAQFTTVGEGRERKSTIVVTDADGNSVVETRTRSEEPQRIMTAPPRSESLYCEAQITADADGIIRSIGATGDTDGEGLSFSRCGELFKPDA</sequence>
<keyword evidence="1" id="KW-0732">Signal</keyword>
<comment type="caution">
    <text evidence="2">The sequence shown here is derived from an EMBL/GenBank/DDBJ whole genome shotgun (WGS) entry which is preliminary data.</text>
</comment>
<dbReference type="Proteomes" id="UP000613160">
    <property type="component" value="Unassembled WGS sequence"/>
</dbReference>
<evidence type="ECO:0000256" key="1">
    <source>
        <dbReference type="SAM" id="SignalP"/>
    </source>
</evidence>
<dbReference type="RefSeq" id="WP_188855004.1">
    <property type="nucleotide sequence ID" value="NZ_BMJJ01000016.1"/>
</dbReference>
<gene>
    <name evidence="2" type="ORF">GCM10011335_48210</name>
</gene>
<protein>
    <recommendedName>
        <fullName evidence="4">Lipoprotein</fullName>
    </recommendedName>
</protein>
<reference evidence="2" key="1">
    <citation type="journal article" date="2014" name="Int. J. Syst. Evol. Microbiol.">
        <title>Complete genome sequence of Corynebacterium casei LMG S-19264T (=DSM 44701T), isolated from a smear-ripened cheese.</title>
        <authorList>
            <consortium name="US DOE Joint Genome Institute (JGI-PGF)"/>
            <person name="Walter F."/>
            <person name="Albersmeier A."/>
            <person name="Kalinowski J."/>
            <person name="Ruckert C."/>
        </authorList>
    </citation>
    <scope>NUCLEOTIDE SEQUENCE</scope>
    <source>
        <strain evidence="2">CGMCC 1.15493</strain>
    </source>
</reference>
<dbReference type="AlphaFoldDB" id="A0A916YCC8"/>
<dbReference type="EMBL" id="BMJJ01000016">
    <property type="protein sequence ID" value="GGD39895.1"/>
    <property type="molecule type" value="Genomic_DNA"/>
</dbReference>
<accession>A0A916YCC8</accession>
<feature type="chain" id="PRO_5037309827" description="Lipoprotein" evidence="1">
    <location>
        <begin position="25"/>
        <end position="162"/>
    </location>
</feature>
<dbReference type="PROSITE" id="PS51257">
    <property type="entry name" value="PROKAR_LIPOPROTEIN"/>
    <property type="match status" value="1"/>
</dbReference>
<organism evidence="2 3">
    <name type="scientific">Aureimonas glaciei</name>
    <dbReference type="NCBI Taxonomy" id="1776957"/>
    <lineage>
        <taxon>Bacteria</taxon>
        <taxon>Pseudomonadati</taxon>
        <taxon>Pseudomonadota</taxon>
        <taxon>Alphaproteobacteria</taxon>
        <taxon>Hyphomicrobiales</taxon>
        <taxon>Aurantimonadaceae</taxon>
        <taxon>Aureimonas</taxon>
    </lineage>
</organism>
<evidence type="ECO:0000313" key="3">
    <source>
        <dbReference type="Proteomes" id="UP000613160"/>
    </source>
</evidence>
<feature type="signal peptide" evidence="1">
    <location>
        <begin position="1"/>
        <end position="24"/>
    </location>
</feature>
<proteinExistence type="predicted"/>